<evidence type="ECO:0000313" key="4">
    <source>
        <dbReference type="EMBL" id="KZT28549.1"/>
    </source>
</evidence>
<dbReference type="AlphaFoldDB" id="A0A165UQM7"/>
<reference evidence="4 5" key="1">
    <citation type="journal article" date="2016" name="Mol. Biol. Evol.">
        <title>Comparative Genomics of Early-Diverging Mushroom-Forming Fungi Provides Insights into the Origins of Lignocellulose Decay Capabilities.</title>
        <authorList>
            <person name="Nagy L.G."/>
            <person name="Riley R."/>
            <person name="Tritt A."/>
            <person name="Adam C."/>
            <person name="Daum C."/>
            <person name="Floudas D."/>
            <person name="Sun H."/>
            <person name="Yadav J.S."/>
            <person name="Pangilinan J."/>
            <person name="Larsson K.H."/>
            <person name="Matsuura K."/>
            <person name="Barry K."/>
            <person name="Labutti K."/>
            <person name="Kuo R."/>
            <person name="Ohm R.A."/>
            <person name="Bhattacharya S.S."/>
            <person name="Shirouzu T."/>
            <person name="Yoshinaga Y."/>
            <person name="Martin F.M."/>
            <person name="Grigoriev I.V."/>
            <person name="Hibbett D.S."/>
        </authorList>
    </citation>
    <scope>NUCLEOTIDE SEQUENCE [LARGE SCALE GENOMIC DNA]</scope>
    <source>
        <strain evidence="4 5">HHB14362 ss-1</strain>
    </source>
</reference>
<dbReference type="EMBL" id="KV425557">
    <property type="protein sequence ID" value="KZT28549.1"/>
    <property type="molecule type" value="Genomic_DNA"/>
</dbReference>
<keyword evidence="5" id="KW-1185">Reference proteome</keyword>
<evidence type="ECO:0000256" key="1">
    <source>
        <dbReference type="ARBA" id="ARBA00010088"/>
    </source>
</evidence>
<keyword evidence="2" id="KW-0378">Hydrolase</keyword>
<organism evidence="4 5">
    <name type="scientific">Neolentinus lepideus HHB14362 ss-1</name>
    <dbReference type="NCBI Taxonomy" id="1314782"/>
    <lineage>
        <taxon>Eukaryota</taxon>
        <taxon>Fungi</taxon>
        <taxon>Dikarya</taxon>
        <taxon>Basidiomycota</taxon>
        <taxon>Agaricomycotina</taxon>
        <taxon>Agaricomycetes</taxon>
        <taxon>Gloeophyllales</taxon>
        <taxon>Gloeophyllaceae</taxon>
        <taxon>Neolentinus</taxon>
    </lineage>
</organism>
<evidence type="ECO:0000256" key="3">
    <source>
        <dbReference type="SAM" id="MobiDB-lite"/>
    </source>
</evidence>
<dbReference type="SUPFAM" id="SSF53474">
    <property type="entry name" value="alpha/beta-Hydrolases"/>
    <property type="match status" value="1"/>
</dbReference>
<name>A0A165UQM7_9AGAM</name>
<comment type="similarity">
    <text evidence="1">Belongs to the peptidase S33 family.</text>
</comment>
<dbReference type="InParanoid" id="A0A165UQM7"/>
<evidence type="ECO:0000256" key="2">
    <source>
        <dbReference type="ARBA" id="ARBA00022801"/>
    </source>
</evidence>
<protein>
    <recommendedName>
        <fullName evidence="6">Alpha/beta-hydrolase</fullName>
    </recommendedName>
</protein>
<dbReference type="GO" id="GO:0016787">
    <property type="term" value="F:hydrolase activity"/>
    <property type="evidence" value="ECO:0007669"/>
    <property type="project" value="UniProtKB-KW"/>
</dbReference>
<dbReference type="InterPro" id="IPR051601">
    <property type="entry name" value="Serine_prot/Carboxylest_S33"/>
</dbReference>
<dbReference type="Proteomes" id="UP000076761">
    <property type="component" value="Unassembled WGS sequence"/>
</dbReference>
<dbReference type="InterPro" id="IPR029058">
    <property type="entry name" value="AB_hydrolase_fold"/>
</dbReference>
<dbReference type="Gene3D" id="3.40.50.1820">
    <property type="entry name" value="alpha/beta hydrolase"/>
    <property type="match status" value="1"/>
</dbReference>
<proteinExistence type="inferred from homology"/>
<feature type="region of interest" description="Disordered" evidence="3">
    <location>
        <begin position="497"/>
        <end position="521"/>
    </location>
</feature>
<dbReference type="STRING" id="1314782.A0A165UQM7"/>
<evidence type="ECO:0000313" key="5">
    <source>
        <dbReference type="Proteomes" id="UP000076761"/>
    </source>
</evidence>
<accession>A0A165UQM7</accession>
<dbReference type="PANTHER" id="PTHR43248:SF2">
    <property type="entry name" value="PROLYL AMINOPEPTIDASE"/>
    <property type="match status" value="1"/>
</dbReference>
<feature type="compositionally biased region" description="Low complexity" evidence="3">
    <location>
        <begin position="497"/>
        <end position="514"/>
    </location>
</feature>
<sequence length="521" mass="58655">MDLYSDYQTDFESYSYAVQIHCEAYTTPGGKIRIIERFFDVPLDYANPYAEKIRLFARQAIPVGPSSLDEAMRPICLYFPDFAGYDCAVALPTSYTLTQAFFDRGYQVLFLDQRGTGLSTPLNSLSFQRATLHGLPLDTPDMQAEYASLFRADSIVRDAEEIRKFLLQGGRTQEDKKWTICGNAYSGFLCAVYLSFFPTGVRRAYVTAGIPPLMSDPYEVFKYVFEKAKERNALYYETFPGDIVRVREILSFITKGGRRGIPMEGGGFLSAERFQCLHIGFGTVGGTDAMHHLILRGSNDLKLYGELSYKFMEQLRACQGFDKNIIHAILQETVYCQGQASIWSESRLRSDPRFCWSEMQSRPMNEPVYFTGEILYPGFWEDFAELADLRPVAEIIATRKMWPAVYDEAQLARNEVLFVLGVYIYDAFISYDVSLAIAKIKNTRPFITNVIYHDVRTRNADDTLPQLFALGEEPIMAMNDEPVASALSSPTVDLSPVDTSSASVYSSGSADSGSLKGLMNT</sequence>
<dbReference type="PANTHER" id="PTHR43248">
    <property type="entry name" value="2-SUCCINYL-6-HYDROXY-2,4-CYCLOHEXADIENE-1-CARBOXYLATE SYNTHASE"/>
    <property type="match status" value="1"/>
</dbReference>
<gene>
    <name evidence="4" type="ORF">NEOLEDRAFT_1129367</name>
</gene>
<evidence type="ECO:0008006" key="6">
    <source>
        <dbReference type="Google" id="ProtNLM"/>
    </source>
</evidence>
<dbReference type="OrthoDB" id="1898734at2759"/>